<name>A0A0M3J5F4_ANISI</name>
<dbReference type="InterPro" id="IPR027073">
    <property type="entry name" value="5_3_exoribonuclease"/>
</dbReference>
<dbReference type="GO" id="GO:0004534">
    <property type="term" value="F:5'-3' RNA exonuclease activity"/>
    <property type="evidence" value="ECO:0007669"/>
    <property type="project" value="TreeGrafter"/>
</dbReference>
<protein>
    <submittedName>
        <fullName evidence="5">5'-3' exoribonuclease 1 (inferred by orthology to a human protein)</fullName>
    </submittedName>
</protein>
<dbReference type="GO" id="GO:0003723">
    <property type="term" value="F:RNA binding"/>
    <property type="evidence" value="ECO:0007669"/>
    <property type="project" value="TreeGrafter"/>
</dbReference>
<feature type="compositionally biased region" description="Acidic residues" evidence="1">
    <location>
        <begin position="126"/>
        <end position="135"/>
    </location>
</feature>
<evidence type="ECO:0000256" key="1">
    <source>
        <dbReference type="SAM" id="MobiDB-lite"/>
    </source>
</evidence>
<reference evidence="3 4" key="2">
    <citation type="submission" date="2018-11" db="EMBL/GenBank/DDBJ databases">
        <authorList>
            <consortium name="Pathogen Informatics"/>
        </authorList>
    </citation>
    <scope>NUCLEOTIDE SEQUENCE [LARGE SCALE GENOMIC DNA]</scope>
</reference>
<evidence type="ECO:0000313" key="3">
    <source>
        <dbReference type="EMBL" id="VDK20299.1"/>
    </source>
</evidence>
<evidence type="ECO:0000313" key="4">
    <source>
        <dbReference type="Proteomes" id="UP000267096"/>
    </source>
</evidence>
<gene>
    <name evidence="3" type="ORF">ASIM_LOCUS2636</name>
</gene>
<dbReference type="PANTHER" id="PTHR12341">
    <property type="entry name" value="5'-&gt;3' EXORIBONUCLEASE"/>
    <property type="match status" value="1"/>
</dbReference>
<dbReference type="EMBL" id="UYRR01003630">
    <property type="protein sequence ID" value="VDK20299.1"/>
    <property type="molecule type" value="Genomic_DNA"/>
</dbReference>
<keyword evidence="4" id="KW-1185">Reference proteome</keyword>
<feature type="region of interest" description="Disordered" evidence="1">
    <location>
        <begin position="50"/>
        <end position="147"/>
    </location>
</feature>
<dbReference type="Proteomes" id="UP000267096">
    <property type="component" value="Unassembled WGS sequence"/>
</dbReference>
<dbReference type="WBParaSite" id="ASIM_0000278401-mRNA-1">
    <property type="protein sequence ID" value="ASIM_0000278401-mRNA-1"/>
    <property type="gene ID" value="ASIM_0000278401"/>
</dbReference>
<accession>A0A0M3J5F4</accession>
<dbReference type="OrthoDB" id="372487at2759"/>
<sequence>MGSIEGYLNENGILNLQRFEKFLKVFSKIDRQSFVQIMDDENYLASKRNETSMAMGGGGGSSSRGVDGHKSKSIRKKIPNGDDEEEDLELHPYSDSDMEMDEEETADAQMQEAVKGQSKAKGAFDSDSEGDDGSSDEAKSREAETKFELPSACELLSDGLPPSDEDNFAMGVLDEDDYENDFEIAWTHTVNRAFKNHKRDYYTDKLKYENISKEELREQAEGYIRALQWNLHYYYHGCCSWNWFYPHHYAPYISDV</sequence>
<evidence type="ECO:0000259" key="2">
    <source>
        <dbReference type="Pfam" id="PF17846"/>
    </source>
</evidence>
<dbReference type="AlphaFoldDB" id="A0A0M3J5F4"/>
<proteinExistence type="predicted"/>
<dbReference type="InterPro" id="IPR041412">
    <property type="entry name" value="Xrn1_helical"/>
</dbReference>
<feature type="compositionally biased region" description="Acidic residues" evidence="1">
    <location>
        <begin position="96"/>
        <end position="106"/>
    </location>
</feature>
<organism evidence="5">
    <name type="scientific">Anisakis simplex</name>
    <name type="common">Herring worm</name>
    <dbReference type="NCBI Taxonomy" id="6269"/>
    <lineage>
        <taxon>Eukaryota</taxon>
        <taxon>Metazoa</taxon>
        <taxon>Ecdysozoa</taxon>
        <taxon>Nematoda</taxon>
        <taxon>Chromadorea</taxon>
        <taxon>Rhabditida</taxon>
        <taxon>Spirurina</taxon>
        <taxon>Ascaridomorpha</taxon>
        <taxon>Ascaridoidea</taxon>
        <taxon>Anisakidae</taxon>
        <taxon>Anisakis</taxon>
        <taxon>Anisakis simplex complex</taxon>
    </lineage>
</organism>
<feature type="domain" description="Xrn1 helical" evidence="2">
    <location>
        <begin position="195"/>
        <end position="255"/>
    </location>
</feature>
<evidence type="ECO:0000313" key="5">
    <source>
        <dbReference type="WBParaSite" id="ASIM_0000278401-mRNA-1"/>
    </source>
</evidence>
<dbReference type="PANTHER" id="PTHR12341:SF7">
    <property type="entry name" value="5'-3' EXORIBONUCLEASE 1"/>
    <property type="match status" value="1"/>
</dbReference>
<dbReference type="GO" id="GO:0016075">
    <property type="term" value="P:rRNA catabolic process"/>
    <property type="evidence" value="ECO:0007669"/>
    <property type="project" value="TreeGrafter"/>
</dbReference>
<feature type="compositionally biased region" description="Basic and acidic residues" evidence="1">
    <location>
        <begin position="136"/>
        <end position="147"/>
    </location>
</feature>
<dbReference type="Pfam" id="PF17846">
    <property type="entry name" value="XRN_M"/>
    <property type="match status" value="1"/>
</dbReference>
<reference evidence="5" key="1">
    <citation type="submission" date="2017-02" db="UniProtKB">
        <authorList>
            <consortium name="WormBaseParasite"/>
        </authorList>
    </citation>
    <scope>IDENTIFICATION</scope>
</reference>
<dbReference type="GO" id="GO:0000956">
    <property type="term" value="P:nuclear-transcribed mRNA catabolic process"/>
    <property type="evidence" value="ECO:0007669"/>
    <property type="project" value="TreeGrafter"/>
</dbReference>
<dbReference type="GO" id="GO:0005634">
    <property type="term" value="C:nucleus"/>
    <property type="evidence" value="ECO:0007669"/>
    <property type="project" value="TreeGrafter"/>
</dbReference>